<dbReference type="SUPFAM" id="SSF53335">
    <property type="entry name" value="S-adenosyl-L-methionine-dependent methyltransferases"/>
    <property type="match status" value="1"/>
</dbReference>
<evidence type="ECO:0000256" key="4">
    <source>
        <dbReference type="ARBA" id="ARBA00022968"/>
    </source>
</evidence>
<feature type="compositionally biased region" description="Low complexity" evidence="7">
    <location>
        <begin position="670"/>
        <end position="683"/>
    </location>
</feature>
<evidence type="ECO:0000256" key="1">
    <source>
        <dbReference type="ARBA" id="ARBA00004606"/>
    </source>
</evidence>
<keyword evidence="5" id="KW-1133">Transmembrane helix</keyword>
<evidence type="ECO:0000313" key="9">
    <source>
        <dbReference type="Proteomes" id="UP001189429"/>
    </source>
</evidence>
<evidence type="ECO:0000256" key="2">
    <source>
        <dbReference type="ARBA" id="ARBA00006462"/>
    </source>
</evidence>
<feature type="region of interest" description="Disordered" evidence="7">
    <location>
        <begin position="641"/>
        <end position="690"/>
    </location>
</feature>
<comment type="similarity">
    <text evidence="2">Belongs to the glycosyltransferase 31 family. Beta3-Gal-T subfamily.</text>
</comment>
<evidence type="ECO:0000256" key="5">
    <source>
        <dbReference type="ARBA" id="ARBA00022989"/>
    </source>
</evidence>
<evidence type="ECO:0000256" key="3">
    <source>
        <dbReference type="ARBA" id="ARBA00022692"/>
    </source>
</evidence>
<proteinExistence type="inferred from homology"/>
<dbReference type="PANTHER" id="PTHR23033">
    <property type="entry name" value="BETA1,3-GALACTOSYLTRANSFERASE"/>
    <property type="match status" value="1"/>
</dbReference>
<name>A0ABN9YH97_9DINO</name>
<accession>A0ABN9YH97</accession>
<evidence type="ECO:0000256" key="6">
    <source>
        <dbReference type="ARBA" id="ARBA00023136"/>
    </source>
</evidence>
<comment type="subcellular location">
    <subcellularLocation>
        <location evidence="1">Membrane</location>
        <topology evidence="1">Single-pass type II membrane protein</topology>
    </subcellularLocation>
</comment>
<keyword evidence="3" id="KW-0812">Transmembrane</keyword>
<dbReference type="CDD" id="cd02440">
    <property type="entry name" value="AdoMet_MTases"/>
    <property type="match status" value="1"/>
</dbReference>
<evidence type="ECO:0000313" key="8">
    <source>
        <dbReference type="EMBL" id="CAK0912163.1"/>
    </source>
</evidence>
<dbReference type="InterPro" id="IPR026050">
    <property type="entry name" value="C1GALT1/C1GALT1_chp1"/>
</dbReference>
<protein>
    <recommendedName>
        <fullName evidence="10">Hexosyltransferase</fullName>
    </recommendedName>
</protein>
<dbReference type="PANTHER" id="PTHR23033:SF14">
    <property type="entry name" value="GLYCOPROTEIN-N-ACETYLGALACTOSAMINE 3-BETA-GALACTOSYLTRANSFERASE 1-RELATED"/>
    <property type="match status" value="1"/>
</dbReference>
<dbReference type="EMBL" id="CAUYUJ010022707">
    <property type="protein sequence ID" value="CAK0912163.1"/>
    <property type="molecule type" value="Genomic_DNA"/>
</dbReference>
<keyword evidence="6" id="KW-0472">Membrane</keyword>
<sequence>DNATFFAAPRAAPAKSGGGSREVLPASLASWVSWERRLPKWCEWFLKVPAGTYVNVPLLSERLRCLGSSRLLRRSYLGVAQALVLEERLSPVWLPAAQAGIAVHRELLDQLPQMFLACAREGFHTPLTRQEGGALGLCLSMHNVALQPWVDSAEEAFFDSEATEGQSTWARLQGALDVGAGRISRAQCLLVASGLSGPQLEDLHRLVGKSRRWFKNQGCVPGGVSLPELAVQQVVVGGTAMSEPLISVAVRRALQDCLVRDAFVSLSVQPRVETASAIPESPAALVTEWIQPRLLEGPAAALLGRGGHELCVFVLATAASQRYVDDAAAVLRSWAAEGPARPSGVEVFLVSRTVPAPESMALRLPGDADLGFLHNGVRAFYLWRYLAKHHADSCNWFMKVDADTFVNLWAVKERLARYFNASEHNYLGSLKATLTGSGRHMSFATNVAVLSGGLLRDAGPWLRQCSEDLIRRKLGRGAEDLDLAWCLDLHGGLSPGFLGARRELLSRNMAFAAGAGRLLGASGICALFLHPVHAEEMDRVNAELLQLRGHIVQWLQSKDLGVSHYCDWPEDAPNNDSRWAEYMQDNFFIGNGSHDCWDNDFNWHACCNPRVWGREGNVGCWDEEHTHKRCCGQEPARTAASFAPSSAADASASAGSQGPPPRDASPGDAPAPLAHAEDAASPASGTITPLAPAVDAEGNSKCWAQGGFTHALCCGGLADSTECWVWPYTPDFCCRKPRAPRGPVRPRCGQGGGELLACTKSLDEIGALFEASVIGGGDKASGWHDYLGAYERVLLHLPISANVLELGVRSGSSLAMWAEYFPFGSIVGVDKNTATFERARPLLENHGALSRGNVHVVQANASSASVLDRLREAGFDAGFADVVVDDANHWAKDQIARFEILFPTALRRGGVYIIEDVHIQAPYTHDGEAVRAYFTKLSESAYLTKDEILVGAHQIEARRDASTDWRHQVESVTFMRDVVVITKAA</sequence>
<organism evidence="8 9">
    <name type="scientific">Prorocentrum cordatum</name>
    <dbReference type="NCBI Taxonomy" id="2364126"/>
    <lineage>
        <taxon>Eukaryota</taxon>
        <taxon>Sar</taxon>
        <taxon>Alveolata</taxon>
        <taxon>Dinophyceae</taxon>
        <taxon>Prorocentrales</taxon>
        <taxon>Prorocentraceae</taxon>
        <taxon>Prorocentrum</taxon>
    </lineage>
</organism>
<keyword evidence="9" id="KW-1185">Reference proteome</keyword>
<evidence type="ECO:0008006" key="10">
    <source>
        <dbReference type="Google" id="ProtNLM"/>
    </source>
</evidence>
<dbReference type="Gene3D" id="3.40.50.150">
    <property type="entry name" value="Vaccinia Virus protein VP39"/>
    <property type="match status" value="1"/>
</dbReference>
<dbReference type="Proteomes" id="UP001189429">
    <property type="component" value="Unassembled WGS sequence"/>
</dbReference>
<keyword evidence="4" id="KW-0735">Signal-anchor</keyword>
<feature type="compositionally biased region" description="Low complexity" evidence="7">
    <location>
        <begin position="641"/>
        <end position="657"/>
    </location>
</feature>
<gene>
    <name evidence="8" type="ORF">PCOR1329_LOCUS85779</name>
</gene>
<reference evidence="8" key="1">
    <citation type="submission" date="2023-10" db="EMBL/GenBank/DDBJ databases">
        <authorList>
            <person name="Chen Y."/>
            <person name="Shah S."/>
            <person name="Dougan E. K."/>
            <person name="Thang M."/>
            <person name="Chan C."/>
        </authorList>
    </citation>
    <scope>NUCLEOTIDE SEQUENCE [LARGE SCALE GENOMIC DNA]</scope>
</reference>
<dbReference type="InterPro" id="IPR029063">
    <property type="entry name" value="SAM-dependent_MTases_sf"/>
</dbReference>
<comment type="caution">
    <text evidence="8">The sequence shown here is derived from an EMBL/GenBank/DDBJ whole genome shotgun (WGS) entry which is preliminary data.</text>
</comment>
<feature type="non-terminal residue" evidence="8">
    <location>
        <position position="1"/>
    </location>
</feature>
<evidence type="ECO:0000256" key="7">
    <source>
        <dbReference type="SAM" id="MobiDB-lite"/>
    </source>
</evidence>
<dbReference type="Gene3D" id="3.90.550.50">
    <property type="match status" value="1"/>
</dbReference>